<evidence type="ECO:0000256" key="9">
    <source>
        <dbReference type="ARBA" id="ARBA00023163"/>
    </source>
</evidence>
<sequence length="442" mass="49104">MFGFPVRQVGEGQVLGGVPVHGPHPDDMMSSQQRGLDANQRMNGYSIDGILGHGRLGSNSLKDLENMYGTPVSPDVHGGTISPAGYLHANHHNQLNHLHHNHPTAAISPVNSSLSSSNINKLRHAGDGLINNHYNKTSAPNTSPNTPSGNIGIATNNITKTPGIKMDRPHMNSSPKSNSDPSYHNIQPVLNAHMKKDSDGNKLDAKNQNNPSNINNPKDADKSADGDADEEDDGGDDSEPKRKKRRNRTTFTSFQLEEMERVFQKTHYPDVYAREQLALRCSLTEARVQVWFQNRRAKWRKRERFGQLHTMRAMASAANQGYDMHLPARHDAYPQMQNPDSSMMWMEMYNHYGNNMWSPMSAIKGYHLSMDAAQSLGSKWPPAVPPMYPSWNDPQLLYPSSQHQHPPPEALHGACVPPQRHDINSVYSPPSNFQQCTAGSGP</sequence>
<keyword evidence="9" id="KW-0804">Transcription</keyword>
<evidence type="ECO:0000256" key="6">
    <source>
        <dbReference type="ARBA" id="ARBA00023125"/>
    </source>
</evidence>
<dbReference type="GO" id="GO:0000977">
    <property type="term" value="F:RNA polymerase II transcription regulatory region sequence-specific DNA binding"/>
    <property type="evidence" value="ECO:0007669"/>
    <property type="project" value="TreeGrafter"/>
</dbReference>
<evidence type="ECO:0000256" key="15">
    <source>
        <dbReference type="SAM" id="MobiDB-lite"/>
    </source>
</evidence>
<evidence type="ECO:0000256" key="8">
    <source>
        <dbReference type="ARBA" id="ARBA00023159"/>
    </source>
</evidence>
<proteinExistence type="inferred from homology"/>
<evidence type="ECO:0000256" key="11">
    <source>
        <dbReference type="ARBA" id="ARBA00064179"/>
    </source>
</evidence>
<evidence type="ECO:0000256" key="5">
    <source>
        <dbReference type="ARBA" id="ARBA00023015"/>
    </source>
</evidence>
<dbReference type="PANTHER" id="PTHR24329">
    <property type="entry name" value="HOMEOBOX PROTEIN ARISTALESS"/>
    <property type="match status" value="1"/>
</dbReference>
<evidence type="ECO:0000256" key="12">
    <source>
        <dbReference type="ARBA" id="ARBA00074894"/>
    </source>
</evidence>
<feature type="region of interest" description="Disordered" evidence="15">
    <location>
        <begin position="130"/>
        <end position="249"/>
    </location>
</feature>
<comment type="caution">
    <text evidence="17">The sequence shown here is derived from an EMBL/GenBank/DDBJ whole genome shotgun (WGS) entry which is preliminary data.</text>
</comment>
<keyword evidence="10 13" id="KW-0539">Nucleus</keyword>
<evidence type="ECO:0000256" key="3">
    <source>
        <dbReference type="ARBA" id="ARBA00022473"/>
    </source>
</evidence>
<dbReference type="SUPFAM" id="SSF46689">
    <property type="entry name" value="Homeodomain-like"/>
    <property type="match status" value="1"/>
</dbReference>
<comment type="similarity">
    <text evidence="2">Belongs to the paired homeobox family.</text>
</comment>
<feature type="DNA-binding region" description="Homeobox" evidence="13">
    <location>
        <begin position="244"/>
        <end position="303"/>
    </location>
</feature>
<feature type="compositionally biased region" description="Basic and acidic residues" evidence="15">
    <location>
        <begin position="194"/>
        <end position="205"/>
    </location>
</feature>
<dbReference type="Gene3D" id="1.10.10.60">
    <property type="entry name" value="Homeodomain-like"/>
    <property type="match status" value="1"/>
</dbReference>
<comment type="subcellular location">
    <subcellularLocation>
        <location evidence="1 13 14">Nucleus</location>
    </subcellularLocation>
</comment>
<dbReference type="GO" id="GO:0048513">
    <property type="term" value="P:animal organ development"/>
    <property type="evidence" value="ECO:0007669"/>
    <property type="project" value="UniProtKB-ARBA"/>
</dbReference>
<dbReference type="InterPro" id="IPR009057">
    <property type="entry name" value="Homeodomain-like_sf"/>
</dbReference>
<evidence type="ECO:0000256" key="1">
    <source>
        <dbReference type="ARBA" id="ARBA00004123"/>
    </source>
</evidence>
<dbReference type="GO" id="GO:0005634">
    <property type="term" value="C:nucleus"/>
    <property type="evidence" value="ECO:0007669"/>
    <property type="project" value="UniProtKB-SubCell"/>
</dbReference>
<dbReference type="OrthoDB" id="6159439at2759"/>
<dbReference type="FunFam" id="1.10.10.60:FF:000127">
    <property type="entry name" value="homeobox protein aristaless-like 4"/>
    <property type="match status" value="1"/>
</dbReference>
<comment type="subunit">
    <text evidence="11">Binds DNA.</text>
</comment>
<accession>A0A8S3ZTL5</accession>
<dbReference type="CDD" id="cd00086">
    <property type="entry name" value="homeodomain"/>
    <property type="match status" value="1"/>
</dbReference>
<feature type="compositionally biased region" description="Acidic residues" evidence="15">
    <location>
        <begin position="226"/>
        <end position="237"/>
    </location>
</feature>
<protein>
    <recommendedName>
        <fullName evidence="12">Homeobox protein aristaless-like 4</fullName>
    </recommendedName>
</protein>
<reference evidence="17" key="1">
    <citation type="submission" date="2021-04" db="EMBL/GenBank/DDBJ databases">
        <authorList>
            <consortium name="Molecular Ecology Group"/>
        </authorList>
    </citation>
    <scope>NUCLEOTIDE SEQUENCE</scope>
</reference>
<evidence type="ECO:0000313" key="17">
    <source>
        <dbReference type="EMBL" id="CAG5129851.1"/>
    </source>
</evidence>
<evidence type="ECO:0000313" key="18">
    <source>
        <dbReference type="Proteomes" id="UP000678393"/>
    </source>
</evidence>
<keyword evidence="18" id="KW-1185">Reference proteome</keyword>
<keyword evidence="7 13" id="KW-0371">Homeobox</keyword>
<dbReference type="Pfam" id="PF00046">
    <property type="entry name" value="Homeodomain"/>
    <property type="match status" value="1"/>
</dbReference>
<evidence type="ECO:0000256" key="4">
    <source>
        <dbReference type="ARBA" id="ARBA00022553"/>
    </source>
</evidence>
<keyword evidence="8" id="KW-0010">Activator</keyword>
<dbReference type="SMART" id="SM00389">
    <property type="entry name" value="HOX"/>
    <property type="match status" value="1"/>
</dbReference>
<feature type="compositionally biased region" description="Polar residues" evidence="15">
    <location>
        <begin position="171"/>
        <end position="185"/>
    </location>
</feature>
<keyword evidence="6 13" id="KW-0238">DNA-binding</keyword>
<gene>
    <name evidence="17" type="ORF">CUNI_LOCUS15409</name>
</gene>
<feature type="compositionally biased region" description="Polar residues" evidence="15">
    <location>
        <begin position="132"/>
        <end position="160"/>
    </location>
</feature>
<feature type="compositionally biased region" description="Low complexity" evidence="15">
    <location>
        <begin position="207"/>
        <end position="216"/>
    </location>
</feature>
<dbReference type="PROSITE" id="PS50071">
    <property type="entry name" value="HOMEOBOX_2"/>
    <property type="match status" value="1"/>
</dbReference>
<feature type="compositionally biased region" description="Polar residues" evidence="15">
    <location>
        <begin position="425"/>
        <end position="442"/>
    </location>
</feature>
<dbReference type="InterPro" id="IPR017970">
    <property type="entry name" value="Homeobox_CS"/>
</dbReference>
<evidence type="ECO:0000259" key="16">
    <source>
        <dbReference type="PROSITE" id="PS50071"/>
    </source>
</evidence>
<feature type="domain" description="Homeobox" evidence="16">
    <location>
        <begin position="242"/>
        <end position="302"/>
    </location>
</feature>
<keyword evidence="3" id="KW-0217">Developmental protein</keyword>
<evidence type="ECO:0000256" key="14">
    <source>
        <dbReference type="RuleBase" id="RU000682"/>
    </source>
</evidence>
<dbReference type="EMBL" id="CAJHNH020003702">
    <property type="protein sequence ID" value="CAG5129851.1"/>
    <property type="molecule type" value="Genomic_DNA"/>
</dbReference>
<evidence type="ECO:0000256" key="10">
    <source>
        <dbReference type="ARBA" id="ARBA00023242"/>
    </source>
</evidence>
<feature type="region of interest" description="Disordered" evidence="15">
    <location>
        <begin position="395"/>
        <end position="442"/>
    </location>
</feature>
<dbReference type="InterPro" id="IPR001356">
    <property type="entry name" value="HD"/>
</dbReference>
<keyword evidence="5" id="KW-0805">Transcription regulation</keyword>
<dbReference type="GO" id="GO:0000981">
    <property type="term" value="F:DNA-binding transcription factor activity, RNA polymerase II-specific"/>
    <property type="evidence" value="ECO:0007669"/>
    <property type="project" value="InterPro"/>
</dbReference>
<dbReference type="Proteomes" id="UP000678393">
    <property type="component" value="Unassembled WGS sequence"/>
</dbReference>
<evidence type="ECO:0000256" key="13">
    <source>
        <dbReference type="PROSITE-ProRule" id="PRU00108"/>
    </source>
</evidence>
<keyword evidence="4" id="KW-0597">Phosphoprotein</keyword>
<name>A0A8S3ZTL5_9EUPU</name>
<organism evidence="17 18">
    <name type="scientific">Candidula unifasciata</name>
    <dbReference type="NCBI Taxonomy" id="100452"/>
    <lineage>
        <taxon>Eukaryota</taxon>
        <taxon>Metazoa</taxon>
        <taxon>Spiralia</taxon>
        <taxon>Lophotrochozoa</taxon>
        <taxon>Mollusca</taxon>
        <taxon>Gastropoda</taxon>
        <taxon>Heterobranchia</taxon>
        <taxon>Euthyneura</taxon>
        <taxon>Panpulmonata</taxon>
        <taxon>Eupulmonata</taxon>
        <taxon>Stylommatophora</taxon>
        <taxon>Helicina</taxon>
        <taxon>Helicoidea</taxon>
        <taxon>Geomitridae</taxon>
        <taxon>Candidula</taxon>
    </lineage>
</organism>
<evidence type="ECO:0000256" key="2">
    <source>
        <dbReference type="ARBA" id="ARBA00005733"/>
    </source>
</evidence>
<dbReference type="PROSITE" id="PS00027">
    <property type="entry name" value="HOMEOBOX_1"/>
    <property type="match status" value="1"/>
</dbReference>
<dbReference type="PANTHER" id="PTHR24329:SF543">
    <property type="entry name" value="FI01017P-RELATED"/>
    <property type="match status" value="1"/>
</dbReference>
<dbReference type="AlphaFoldDB" id="A0A8S3ZTL5"/>
<evidence type="ECO:0000256" key="7">
    <source>
        <dbReference type="ARBA" id="ARBA00023155"/>
    </source>
</evidence>
<dbReference type="InterPro" id="IPR050649">
    <property type="entry name" value="Paired_Homeobox_TFs"/>
</dbReference>